<dbReference type="PANTHER" id="PTHR11440">
    <property type="entry name" value="LECITHIN-CHOLESTEROL ACYLTRANSFERASE-RELATED"/>
    <property type="match status" value="1"/>
</dbReference>
<dbReference type="InterPro" id="IPR005225">
    <property type="entry name" value="Small_GTP-bd"/>
</dbReference>
<dbReference type="FunFam" id="2.40.30.10:FF:000016">
    <property type="entry name" value="GTP-binding protein TypA"/>
    <property type="match status" value="1"/>
</dbReference>
<evidence type="ECO:0000256" key="10">
    <source>
        <dbReference type="ARBA" id="ARBA00051335"/>
    </source>
</evidence>
<dbReference type="InterPro" id="IPR047043">
    <property type="entry name" value="BipA_III"/>
</dbReference>
<sequence>MPLIHRKKPTEKPSSPPSEEVVVPDEDSQKKPHESSKSHHKKSNGGGKWSCIDSCCWFIGCVCVTWWFLLFLYNAMPASFPQYVTERITGPLPDPPGVKLKKEGLKAKHPVVFIPGIVTGGLELWEGKQCADGLFRKRLWGGTFGEVYKRPLCWVEHMSLDNVTGLDPAGIRVRAVSGLVAADYFAPGYFVWAVLIANLAHIGYEEKNMYMAAYDWRLSFQNTEVRDQTLSRMKSNIELMVSTNGGKKAVIVPHSMGVLYFLHFMKWVEAPAPMGGGGGPDWCAKYIKAVMNIGGPFLGVPKAVAGLFSAEAKDVAVARAIAPGFLDTDIFRLQTLQHVMRMTRTWDSTMSMLPKGGDTIWGGLDWSPEKGHTCCGKKQKSNETCGEAGENGVSKTKPVNYGRIISFGKEVAEAAPSEINNIDFRGAVKGQSIPNHTCRDVWTEYHDMGIAGIKAIAEYKVYTADEAIDLLHYVAPKMMARGSAHFSYGIADDLDDPKYQQPKYWSNPLETKLPNAPEMEIYSLYGVGIPTERAYVYKLNQSPDSCIPFQIFTSAHEEDEDSCLKAGVYNVDGDETVPVLSAGFMCAKAWRGKTRFNPSGIKTYIREYNHSPPANLLEGRGTQSGAHVDIMGNFALIEDIMRVAAGGKGSDIGHDQRIEMELSLSTSSASPAVLRRQASPLLHKQQVLGVSFASALKPGGGALRFPSRRPLPRPITCSASPSTAEPASEVKKKQLDRRNDVRNIAIVAHVDHGKTTLVDSMLRQAKVFRDNQVMQERIMDSNDLERERGITILSKNTSITYKNTKVNIIDTPGHSDFGGEVERVLNMVDGVLLVVDSVEGPMPQTRFVLKKALEFGHAVVVVVNKIDRPSARPEFVVNSTFELFIELNATDEQCDFQAIYASGIKGKAGLSPDDLAEDLGPLFEAIIRCVPGPNIEKDGALQMLATNIEYDEHKGRIAIGRLHAGVLRKGMDVRVCTSEDSCRFARVSELFVYEKFYRVPTDSVEAGDICAVCGIDNIQIGETIADKVHGKPLPTIKVEEPTVKMSFSVNTSPFSGREGKYVTSRNLRDRLNRELERNLAMKVEDGETADTFIVSGRGTLHITILIENMRREGYEFMVGPPKVINKRVNDKLLEPYEIATVEVPEAHMGPVVELLGKRRGQMFDMQGVGSEGTTFLRYKIPTRGLLGLRNAILTASRGTAILNTVFDSYGPWAGDISTRDLGSLVAFEDGTSTSYALASAQERGQMFVGSGVDVYKGQIVGIHQRPGDLGLNICKKKAATNIRSNKDVTVILDTPLTYSLDDCIEYIEEDELVELLRKLILTLKNSSAISLPGMQFQEDEIPYSSSGSSRMELKRSHHQWLTEASSSQVSSNKRQVVEIDALMNLSALDTSLVPTTHFTDCLFDPANAHSSSHLLRGRNYTEEQSIGLLPVVHGSSFNLDTVRKVKVNQVSESGNLPEFMVQLYGEGISTSFETVPSYNSGQESTLSFGQTCTSSIDKSFILPGPFATKADGNFIRNFSNEGIGLVPTGDIYDKGDGNVLSTFHPFQKGVENFVLMGQSLQKADCNIFSVSSSYNKGQENFMPLLSCDKLPENVFLTGSNYHKENANALSGGQSPFMEGCEMACMVSGQERADRNNDQIRHEDRSQTLSFGDYQKETTMGSSLRVINSYENFSHDPATAKDPLHMEAAENMSFECRNPPYASPRVDTLLVPKSKDTKTAKKGSTNTFPSNVKSLLSTGMFDGVTVKYYSWSREKNLKGIIKGTGYQCGCGNCNFNKVLNAYEFEQHANCKTKHPNNHIYFENGKTIYGVVQELKNTPQEKLFDAIQNVTGSDINHKNFNTWKASYHVASLELQRIWEG</sequence>
<dbReference type="Pfam" id="PF16135">
    <property type="entry name" value="TDBD"/>
    <property type="match status" value="1"/>
</dbReference>
<dbReference type="SMART" id="SM00838">
    <property type="entry name" value="EFG_C"/>
    <property type="match status" value="1"/>
</dbReference>
<dbReference type="GO" id="GO:0009409">
    <property type="term" value="P:response to cold"/>
    <property type="evidence" value="ECO:0007669"/>
    <property type="project" value="UniProtKB-ARBA"/>
</dbReference>
<dbReference type="InterPro" id="IPR006298">
    <property type="entry name" value="BipA"/>
</dbReference>
<dbReference type="PRINTS" id="PR00315">
    <property type="entry name" value="ELONGATNFCT"/>
</dbReference>
<name>A0A8S2AGU9_ARAAE</name>
<dbReference type="InterPro" id="IPR000640">
    <property type="entry name" value="EFG_V-like"/>
</dbReference>
<dbReference type="InterPro" id="IPR047041">
    <property type="entry name" value="BipA_GTP-bd_dom"/>
</dbReference>
<dbReference type="Gene3D" id="3.30.70.870">
    <property type="entry name" value="Elongation Factor G (Translational Gtpase), domain 3"/>
    <property type="match status" value="1"/>
</dbReference>
<feature type="region of interest" description="Disordered" evidence="12">
    <location>
        <begin position="708"/>
        <end position="735"/>
    </location>
</feature>
<dbReference type="GO" id="GO:0005737">
    <property type="term" value="C:cytoplasm"/>
    <property type="evidence" value="ECO:0007669"/>
    <property type="project" value="UniProtKB-ARBA"/>
</dbReference>
<keyword evidence="4" id="KW-0808">Transferase</keyword>
<evidence type="ECO:0000256" key="9">
    <source>
        <dbReference type="ARBA" id="ARBA00023315"/>
    </source>
</evidence>
<dbReference type="InterPro" id="IPR031157">
    <property type="entry name" value="G_TR_CS"/>
</dbReference>
<evidence type="ECO:0000256" key="4">
    <source>
        <dbReference type="ARBA" id="ARBA00022679"/>
    </source>
</evidence>
<evidence type="ECO:0000256" key="1">
    <source>
        <dbReference type="ARBA" id="ARBA00004123"/>
    </source>
</evidence>
<dbReference type="FunFam" id="3.30.70.870:FF:000003">
    <property type="entry name" value="GTP-binding protein TypA"/>
    <property type="match status" value="1"/>
</dbReference>
<dbReference type="InterPro" id="IPR003386">
    <property type="entry name" value="LACT/PDAT_acylTrfase"/>
</dbReference>
<dbReference type="PROSITE" id="PS00301">
    <property type="entry name" value="G_TR_1"/>
    <property type="match status" value="1"/>
</dbReference>
<dbReference type="GO" id="GO:0005634">
    <property type="term" value="C:nucleus"/>
    <property type="evidence" value="ECO:0007669"/>
    <property type="project" value="UniProtKB-SubCell"/>
</dbReference>
<keyword evidence="8" id="KW-0539">Nucleus</keyword>
<accession>A0A8S2AGU9</accession>
<dbReference type="InterPro" id="IPR029058">
    <property type="entry name" value="AB_hydrolase_fold"/>
</dbReference>
<feature type="region of interest" description="Disordered" evidence="12">
    <location>
        <begin position="1"/>
        <end position="47"/>
    </location>
</feature>
<dbReference type="InterPro" id="IPR035651">
    <property type="entry name" value="BipA_V"/>
</dbReference>
<dbReference type="InterPro" id="IPR009000">
    <property type="entry name" value="Transl_B-barrel_sf"/>
</dbReference>
<keyword evidence="9" id="KW-0012">Acyltransferase</keyword>
<evidence type="ECO:0000256" key="8">
    <source>
        <dbReference type="ARBA" id="ARBA00023242"/>
    </source>
</evidence>
<dbReference type="EC" id="2.3.1.158" evidence="11"/>
<evidence type="ECO:0000313" key="15">
    <source>
        <dbReference type="EMBL" id="CAE6099714.1"/>
    </source>
</evidence>
<gene>
    <name evidence="15" type="ORF">AARE701A_LOCUS15172</name>
</gene>
<dbReference type="Pfam" id="PF03144">
    <property type="entry name" value="GTP_EFTU_D2"/>
    <property type="match status" value="1"/>
</dbReference>
<dbReference type="Gene3D" id="3.40.50.300">
    <property type="entry name" value="P-loop containing nucleotide triphosphate hydrolases"/>
    <property type="match status" value="1"/>
</dbReference>
<dbReference type="GO" id="GO:0016020">
    <property type="term" value="C:membrane"/>
    <property type="evidence" value="ECO:0007669"/>
    <property type="project" value="UniProtKB-SubCell"/>
</dbReference>
<dbReference type="InterPro" id="IPR035647">
    <property type="entry name" value="EFG_III/V"/>
</dbReference>
<protein>
    <recommendedName>
        <fullName evidence="11">phospholipid:diacylglycerol acyltransferase</fullName>
        <ecNumber evidence="11">2.3.1.158</ecNumber>
    </recommendedName>
</protein>
<organism evidence="15 16">
    <name type="scientific">Arabidopsis arenosa</name>
    <name type="common">Sand rock-cress</name>
    <name type="synonym">Cardaminopsis arenosa</name>
    <dbReference type="NCBI Taxonomy" id="38785"/>
    <lineage>
        <taxon>Eukaryota</taxon>
        <taxon>Viridiplantae</taxon>
        <taxon>Streptophyta</taxon>
        <taxon>Embryophyta</taxon>
        <taxon>Tracheophyta</taxon>
        <taxon>Spermatophyta</taxon>
        <taxon>Magnoliopsida</taxon>
        <taxon>eudicotyledons</taxon>
        <taxon>Gunneridae</taxon>
        <taxon>Pentapetalae</taxon>
        <taxon>rosids</taxon>
        <taxon>malvids</taxon>
        <taxon>Brassicales</taxon>
        <taxon>Brassicaceae</taxon>
        <taxon>Camelineae</taxon>
        <taxon>Arabidopsis</taxon>
    </lineage>
</organism>
<feature type="compositionally biased region" description="Low complexity" evidence="12">
    <location>
        <begin position="718"/>
        <end position="727"/>
    </location>
</feature>
<comment type="subcellular location">
    <subcellularLocation>
        <location evidence="2">Membrane</location>
        <topology evidence="2">Single-pass membrane protein</topology>
    </subcellularLocation>
    <subcellularLocation>
        <location evidence="1">Nucleus</location>
    </subcellularLocation>
</comment>
<dbReference type="GO" id="GO:0003924">
    <property type="term" value="F:GTPase activity"/>
    <property type="evidence" value="ECO:0007669"/>
    <property type="project" value="InterPro"/>
</dbReference>
<feature type="domain" description="Tr-type G" evidence="14">
    <location>
        <begin position="739"/>
        <end position="934"/>
    </location>
</feature>
<proteinExistence type="inferred from homology"/>
<dbReference type="PROSITE" id="PS51722">
    <property type="entry name" value="G_TR_2"/>
    <property type="match status" value="1"/>
</dbReference>
<dbReference type="InterPro" id="IPR027417">
    <property type="entry name" value="P-loop_NTPase"/>
</dbReference>
<evidence type="ECO:0000259" key="14">
    <source>
        <dbReference type="PROSITE" id="PS51722"/>
    </source>
</evidence>
<dbReference type="InterPro" id="IPR032308">
    <property type="entry name" value="TDBD"/>
</dbReference>
<evidence type="ECO:0000256" key="5">
    <source>
        <dbReference type="ARBA" id="ARBA00022692"/>
    </source>
</evidence>
<dbReference type="GO" id="GO:0008374">
    <property type="term" value="F:O-acyltransferase activity"/>
    <property type="evidence" value="ECO:0007669"/>
    <property type="project" value="InterPro"/>
</dbReference>
<evidence type="ECO:0000256" key="6">
    <source>
        <dbReference type="ARBA" id="ARBA00022989"/>
    </source>
</evidence>
<dbReference type="GO" id="GO:0046027">
    <property type="term" value="F:phospholipid:diacylglycerol acyltransferase activity"/>
    <property type="evidence" value="ECO:0007669"/>
    <property type="project" value="UniProtKB-EC"/>
</dbReference>
<dbReference type="InterPro" id="IPR048876">
    <property type="entry name" value="BipA_C"/>
</dbReference>
<dbReference type="CDD" id="cd03710">
    <property type="entry name" value="BipA_TypA_C"/>
    <property type="match status" value="1"/>
</dbReference>
<evidence type="ECO:0000256" key="2">
    <source>
        <dbReference type="ARBA" id="ARBA00004167"/>
    </source>
</evidence>
<dbReference type="GO" id="GO:0010467">
    <property type="term" value="P:gene expression"/>
    <property type="evidence" value="ECO:0007669"/>
    <property type="project" value="UniProtKB-ARBA"/>
</dbReference>
<evidence type="ECO:0000256" key="13">
    <source>
        <dbReference type="SAM" id="Phobius"/>
    </source>
</evidence>
<dbReference type="SUPFAM" id="SSF53474">
    <property type="entry name" value="alpha/beta-Hydrolases"/>
    <property type="match status" value="1"/>
</dbReference>
<dbReference type="InterPro" id="IPR047042">
    <property type="entry name" value="BipA_II"/>
</dbReference>
<comment type="similarity">
    <text evidence="3">Belongs to the AB hydrolase superfamily. Lipase family.</text>
</comment>
<evidence type="ECO:0000256" key="3">
    <source>
        <dbReference type="ARBA" id="ARBA00010701"/>
    </source>
</evidence>
<dbReference type="Pfam" id="PF00009">
    <property type="entry name" value="GTP_EFTU"/>
    <property type="match status" value="1"/>
</dbReference>
<evidence type="ECO:0000256" key="7">
    <source>
        <dbReference type="ARBA" id="ARBA00023136"/>
    </source>
</evidence>
<dbReference type="Pfam" id="PF02450">
    <property type="entry name" value="LCAT"/>
    <property type="match status" value="1"/>
</dbReference>
<keyword evidence="7 13" id="KW-0472">Membrane</keyword>
<dbReference type="InterPro" id="IPR000795">
    <property type="entry name" value="T_Tr_GTP-bd_dom"/>
</dbReference>
<dbReference type="SUPFAM" id="SSF54980">
    <property type="entry name" value="EF-G C-terminal domain-like"/>
    <property type="match status" value="2"/>
</dbReference>
<reference evidence="15" key="1">
    <citation type="submission" date="2021-01" db="EMBL/GenBank/DDBJ databases">
        <authorList>
            <person name="Bezrukov I."/>
        </authorList>
    </citation>
    <scope>NUCLEOTIDE SEQUENCE</scope>
</reference>
<dbReference type="Proteomes" id="UP000682877">
    <property type="component" value="Chromosome 6"/>
</dbReference>
<dbReference type="Gene3D" id="2.40.30.10">
    <property type="entry name" value="Translation factors"/>
    <property type="match status" value="1"/>
</dbReference>
<keyword evidence="16" id="KW-1185">Reference proteome</keyword>
<keyword evidence="6 13" id="KW-1133">Transmembrane helix</keyword>
<dbReference type="CDD" id="cd01891">
    <property type="entry name" value="TypA_BipA"/>
    <property type="match status" value="1"/>
</dbReference>
<dbReference type="EMBL" id="LR999456">
    <property type="protein sequence ID" value="CAE6099714.1"/>
    <property type="molecule type" value="Genomic_DNA"/>
</dbReference>
<feature type="transmembrane region" description="Helical" evidence="13">
    <location>
        <begin position="51"/>
        <end position="73"/>
    </location>
</feature>
<feature type="compositionally biased region" description="Basic and acidic residues" evidence="12">
    <location>
        <begin position="27"/>
        <end position="37"/>
    </location>
</feature>
<dbReference type="GO" id="GO:0019432">
    <property type="term" value="P:triglyceride biosynthetic process"/>
    <property type="evidence" value="ECO:0007669"/>
    <property type="project" value="UniProtKB-ARBA"/>
</dbReference>
<dbReference type="GO" id="GO:0042254">
    <property type="term" value="P:ribosome biogenesis"/>
    <property type="evidence" value="ECO:0007669"/>
    <property type="project" value="UniProtKB-ARBA"/>
</dbReference>
<dbReference type="FunFam" id="3.30.70.240:FF:000002">
    <property type="entry name" value="GTP-binding protein TypA"/>
    <property type="match status" value="1"/>
</dbReference>
<evidence type="ECO:0000256" key="11">
    <source>
        <dbReference type="ARBA" id="ARBA00066405"/>
    </source>
</evidence>
<evidence type="ECO:0000313" key="16">
    <source>
        <dbReference type="Proteomes" id="UP000682877"/>
    </source>
</evidence>
<dbReference type="CDD" id="cd03691">
    <property type="entry name" value="BipA_TypA_II"/>
    <property type="match status" value="1"/>
</dbReference>
<dbReference type="InterPro" id="IPR042116">
    <property type="entry name" value="TypA/BipA_C"/>
</dbReference>
<comment type="catalytic activity">
    <reaction evidence="10">
        <text>a glycerophospholipid + a 1,2-diacyl-sn-glycerol = a monoacylglycerophospholipid + a triacyl-sn-glycerol</text>
        <dbReference type="Rhea" id="RHEA:14057"/>
        <dbReference type="ChEBI" id="CHEBI:17815"/>
        <dbReference type="ChEBI" id="CHEBI:64615"/>
        <dbReference type="ChEBI" id="CHEBI:136912"/>
        <dbReference type="ChEBI" id="CHEBI:136913"/>
        <dbReference type="EC" id="2.3.1.158"/>
    </reaction>
</comment>
<dbReference type="NCBIfam" id="TIGR01394">
    <property type="entry name" value="TypA_BipA"/>
    <property type="match status" value="1"/>
</dbReference>
<dbReference type="GO" id="GO:0005525">
    <property type="term" value="F:GTP binding"/>
    <property type="evidence" value="ECO:0007669"/>
    <property type="project" value="InterPro"/>
</dbReference>
<dbReference type="FunFam" id="3.40.50.1820:FF:000160">
    <property type="entry name" value="Phospholipid:diacylglycerol acyltransferase 1"/>
    <property type="match status" value="1"/>
</dbReference>
<dbReference type="InterPro" id="IPR004161">
    <property type="entry name" value="EFTu-like_2"/>
</dbReference>
<dbReference type="Gene3D" id="3.40.50.1820">
    <property type="entry name" value="alpha/beta hydrolase"/>
    <property type="match status" value="1"/>
</dbReference>
<keyword evidence="5 13" id="KW-0812">Transmembrane</keyword>
<dbReference type="SUPFAM" id="SSF52540">
    <property type="entry name" value="P-loop containing nucleoside triphosphate hydrolases"/>
    <property type="match status" value="1"/>
</dbReference>
<dbReference type="Pfam" id="PF21018">
    <property type="entry name" value="BipA_C"/>
    <property type="match status" value="1"/>
</dbReference>
<dbReference type="NCBIfam" id="TIGR00231">
    <property type="entry name" value="small_GTP"/>
    <property type="match status" value="1"/>
</dbReference>
<evidence type="ECO:0000256" key="12">
    <source>
        <dbReference type="SAM" id="MobiDB-lite"/>
    </source>
</evidence>
<dbReference type="Gene3D" id="2.40.50.250">
    <property type="entry name" value="bipa protein"/>
    <property type="match status" value="1"/>
</dbReference>
<dbReference type="Pfam" id="PF00679">
    <property type="entry name" value="EFG_C"/>
    <property type="match status" value="1"/>
</dbReference>
<dbReference type="FunFam" id="2.40.50.250:FF:000001">
    <property type="entry name" value="GTP-binding protein TypA"/>
    <property type="match status" value="1"/>
</dbReference>
<dbReference type="SUPFAM" id="SSF50447">
    <property type="entry name" value="Translation proteins"/>
    <property type="match status" value="1"/>
</dbReference>
<dbReference type="CDD" id="cd16263">
    <property type="entry name" value="BipA_III"/>
    <property type="match status" value="1"/>
</dbReference>
<dbReference type="Gene3D" id="3.30.70.240">
    <property type="match status" value="1"/>
</dbReference>
<dbReference type="FunFam" id="3.40.50.300:FF:000055">
    <property type="entry name" value="GTP-binding protein TypA"/>
    <property type="match status" value="1"/>
</dbReference>